<dbReference type="PANTHER" id="PTHR30024">
    <property type="entry name" value="ALIPHATIC SULFONATES-BINDING PROTEIN-RELATED"/>
    <property type="match status" value="1"/>
</dbReference>
<dbReference type="SUPFAM" id="SSF53850">
    <property type="entry name" value="Periplasmic binding protein-like II"/>
    <property type="match status" value="1"/>
</dbReference>
<dbReference type="Proteomes" id="UP000509568">
    <property type="component" value="Chromosome"/>
</dbReference>
<dbReference type="KEGG" id="pez:HWQ56_18560"/>
<name>A0A7D5HYH5_9PSED</name>
<keyword evidence="1" id="KW-0732">Signal</keyword>
<evidence type="ECO:0000313" key="4">
    <source>
        <dbReference type="Proteomes" id="UP000509568"/>
    </source>
</evidence>
<dbReference type="AlphaFoldDB" id="A0A7D5HYH5"/>
<dbReference type="InterPro" id="IPR015168">
    <property type="entry name" value="SsuA/THI5"/>
</dbReference>
<organism evidence="3 4">
    <name type="scientific">Pseudomonas eucalypticola</name>
    <dbReference type="NCBI Taxonomy" id="2599595"/>
    <lineage>
        <taxon>Bacteria</taxon>
        <taxon>Pseudomonadati</taxon>
        <taxon>Pseudomonadota</taxon>
        <taxon>Gammaproteobacteria</taxon>
        <taxon>Pseudomonadales</taxon>
        <taxon>Pseudomonadaceae</taxon>
        <taxon>Pseudomonas</taxon>
    </lineage>
</organism>
<dbReference type="EMBL" id="CP056030">
    <property type="protein sequence ID" value="QKZ05691.1"/>
    <property type="molecule type" value="Genomic_DNA"/>
</dbReference>
<feature type="chain" id="PRO_5028840400" evidence="1">
    <location>
        <begin position="26"/>
        <end position="329"/>
    </location>
</feature>
<keyword evidence="4" id="KW-1185">Reference proteome</keyword>
<feature type="domain" description="SsuA/THI5-like" evidence="2">
    <location>
        <begin position="67"/>
        <end position="250"/>
    </location>
</feature>
<dbReference type="RefSeq" id="WP_176571436.1">
    <property type="nucleotide sequence ID" value="NZ_CP056030.1"/>
</dbReference>
<accession>A0A7D5HYH5</accession>
<dbReference type="Pfam" id="PF09084">
    <property type="entry name" value="NMT1"/>
    <property type="match status" value="1"/>
</dbReference>
<evidence type="ECO:0000256" key="1">
    <source>
        <dbReference type="SAM" id="SignalP"/>
    </source>
</evidence>
<feature type="signal peptide" evidence="1">
    <location>
        <begin position="1"/>
        <end position="25"/>
    </location>
</feature>
<gene>
    <name evidence="3" type="ORF">HWQ56_18560</name>
</gene>
<reference evidence="3 4" key="1">
    <citation type="submission" date="2020-06" db="EMBL/GenBank/DDBJ databases">
        <title>Pseudomonas eucalypticola sp. nov., an endophyte of Eucalyptus dunnii leaves with biocontrol ability of eucalyptus leaf blight.</title>
        <authorList>
            <person name="Liu Y."/>
            <person name="Song Z."/>
            <person name="Zeng H."/>
            <person name="Lu M."/>
            <person name="Wang X."/>
            <person name="Lian X."/>
            <person name="Zhang Q."/>
        </authorList>
    </citation>
    <scope>NUCLEOTIDE SEQUENCE [LARGE SCALE GENOMIC DNA]</scope>
    <source>
        <strain evidence="3 4">NP-1</strain>
    </source>
</reference>
<dbReference type="Gene3D" id="3.40.190.10">
    <property type="entry name" value="Periplasmic binding protein-like II"/>
    <property type="match status" value="2"/>
</dbReference>
<evidence type="ECO:0000313" key="3">
    <source>
        <dbReference type="EMBL" id="QKZ05691.1"/>
    </source>
</evidence>
<proteinExistence type="predicted"/>
<dbReference type="PANTHER" id="PTHR30024:SF42">
    <property type="entry name" value="ALIPHATIC SULFONATES-BINDING PROTEIN-RELATED"/>
    <property type="match status" value="1"/>
</dbReference>
<evidence type="ECO:0000259" key="2">
    <source>
        <dbReference type="Pfam" id="PF09084"/>
    </source>
</evidence>
<sequence length="329" mass="35391">MHVSLPLWPATAGLLLALACAAAQAAPALTLADQNEATQALLERWGETQSQPPALSYANFAGGPAILEAFRAGVIDVGIAGSTPPVQAQAAGEAVRIIAAVSHDRPAYQLAVRAGLEVPRLEALKGLKIAYAEGTARQTFVLAALRKAGLTPQDVHLVPLRVSDFPDALRSGQVDVAPLIEPHFSRYVGTGADHLARFVPEQHLQGLPSDINYLYASESALKDPAKRQALLQLRRAWIAANQWAQAHPDAWAQAYYVKRQQLDPADAQRIVESQGNLTVPTLAELIPTQQAVIDLIYAAGDLPAHLQARDEFDLEFAREAEQQEAVNAR</sequence>
<protein>
    <submittedName>
        <fullName evidence="3">ABC transporter substrate-binding protein</fullName>
    </submittedName>
</protein>